<evidence type="ECO:0000256" key="8">
    <source>
        <dbReference type="ARBA" id="ARBA00022909"/>
    </source>
</evidence>
<dbReference type="PROSITE" id="PS50972">
    <property type="entry name" value="PTERIN_BINDING"/>
    <property type="match status" value="1"/>
</dbReference>
<comment type="cofactor">
    <cofactor evidence="2">
        <name>Mg(2+)</name>
        <dbReference type="ChEBI" id="CHEBI:18420"/>
    </cofactor>
</comment>
<dbReference type="GeneID" id="93090229"/>
<dbReference type="GO" id="GO:0046872">
    <property type="term" value="F:metal ion binding"/>
    <property type="evidence" value="ECO:0007669"/>
    <property type="project" value="UniProtKB-KW"/>
</dbReference>
<dbReference type="InterPro" id="IPR016227">
    <property type="entry name" value="Dihydropteroate_synthase_prd"/>
</dbReference>
<feature type="domain" description="Pterin-binding" evidence="9">
    <location>
        <begin position="117"/>
        <end position="367"/>
    </location>
</feature>
<keyword evidence="11" id="KW-1185">Reference proteome</keyword>
<dbReference type="NCBIfam" id="TIGR01496">
    <property type="entry name" value="DHPS"/>
    <property type="match status" value="1"/>
</dbReference>
<proteinExistence type="predicted"/>
<dbReference type="EMBL" id="UFVD01000001">
    <property type="protein sequence ID" value="SUX11368.1"/>
    <property type="molecule type" value="Genomic_DNA"/>
</dbReference>
<comment type="catalytic activity">
    <reaction evidence="1">
        <text>(7,8-dihydropterin-6-yl)methyl diphosphate + 4-aminobenzoate = 7,8-dihydropteroate + diphosphate</text>
        <dbReference type="Rhea" id="RHEA:19949"/>
        <dbReference type="ChEBI" id="CHEBI:17836"/>
        <dbReference type="ChEBI" id="CHEBI:17839"/>
        <dbReference type="ChEBI" id="CHEBI:33019"/>
        <dbReference type="ChEBI" id="CHEBI:72950"/>
        <dbReference type="EC" id="2.5.1.15"/>
    </reaction>
</comment>
<sequence>MEIYKIDNNTNFEEICKIIKPYKIGIQKMKKKANLNLFLIKNIKAPAANILKQDALSIGAELVCNHTTILGNGLSTALLIANDKQIEELVKKEAIQDFELKKLSVFLKYKFIKPTKPDIMGVVNINKDSFNEASRVSSETSIARIEQFINDGATYIDIGGVSSRPGSEYCGSKEEFARIEKTIKDIYRLKLYEKAKFSLDSFDPYCLEFCLDHGFKMINDITGDTTLCKLAAKYDVEYCLMHMQGNPKNMQEDPKYDDLMNDMDKFFENKIEECLNYGAKKLVLDVGIGFGKSASDNMLLIKHLEHFLHFGYPLFVGASRKSVINYYSKSEIKDRLSGSLYLHLKAFENGATIIRTHDVKEHVQMFKMHKVMNELSLW</sequence>
<name>A0A381DL60_9BACT</name>
<dbReference type="AlphaFoldDB" id="A0A381DL60"/>
<organism evidence="10 11">
    <name type="scientific">Campylobacter sputorum subsp. sputorum</name>
    <dbReference type="NCBI Taxonomy" id="32024"/>
    <lineage>
        <taxon>Bacteria</taxon>
        <taxon>Pseudomonadati</taxon>
        <taxon>Campylobacterota</taxon>
        <taxon>Epsilonproteobacteria</taxon>
        <taxon>Campylobacterales</taxon>
        <taxon>Campylobacteraceae</taxon>
        <taxon>Campylobacter</taxon>
    </lineage>
</organism>
<keyword evidence="5 10" id="KW-0808">Transferase</keyword>
<evidence type="ECO:0000256" key="4">
    <source>
        <dbReference type="ARBA" id="ARBA00012458"/>
    </source>
</evidence>
<dbReference type="CDD" id="cd00739">
    <property type="entry name" value="DHPS"/>
    <property type="match status" value="1"/>
</dbReference>
<dbReference type="InterPro" id="IPR011005">
    <property type="entry name" value="Dihydropteroate_synth-like_sf"/>
</dbReference>
<evidence type="ECO:0000256" key="6">
    <source>
        <dbReference type="ARBA" id="ARBA00022723"/>
    </source>
</evidence>
<dbReference type="PIRSF" id="PIRSF000501">
    <property type="entry name" value="DHPS_Campy_prd"/>
    <property type="match status" value="1"/>
</dbReference>
<dbReference type="InterPro" id="IPR000489">
    <property type="entry name" value="Pterin-binding_dom"/>
</dbReference>
<dbReference type="InterPro" id="IPR006390">
    <property type="entry name" value="DHP_synth_dom"/>
</dbReference>
<dbReference type="GO" id="GO:0046654">
    <property type="term" value="P:tetrahydrofolate biosynthetic process"/>
    <property type="evidence" value="ECO:0007669"/>
    <property type="project" value="TreeGrafter"/>
</dbReference>
<dbReference type="Gene3D" id="3.20.20.20">
    <property type="entry name" value="Dihydropteroate synthase-like"/>
    <property type="match status" value="1"/>
</dbReference>
<dbReference type="OrthoDB" id="9811744at2"/>
<evidence type="ECO:0000256" key="5">
    <source>
        <dbReference type="ARBA" id="ARBA00022679"/>
    </source>
</evidence>
<accession>A0A381DL60</accession>
<dbReference type="GO" id="GO:0046656">
    <property type="term" value="P:folic acid biosynthetic process"/>
    <property type="evidence" value="ECO:0007669"/>
    <property type="project" value="UniProtKB-KW"/>
</dbReference>
<dbReference type="GO" id="GO:0004156">
    <property type="term" value="F:dihydropteroate synthase activity"/>
    <property type="evidence" value="ECO:0007669"/>
    <property type="project" value="UniProtKB-EC"/>
</dbReference>
<evidence type="ECO:0000256" key="3">
    <source>
        <dbReference type="ARBA" id="ARBA00004763"/>
    </source>
</evidence>
<comment type="pathway">
    <text evidence="3">Cofactor biosynthesis; tetrahydrofolate biosynthesis; 7,8-dihydrofolate from 2-amino-4-hydroxy-6-hydroxymethyl-7,8-dihydropteridine diphosphate and 4-aminobenzoate: step 1/2.</text>
</comment>
<evidence type="ECO:0000256" key="2">
    <source>
        <dbReference type="ARBA" id="ARBA00001946"/>
    </source>
</evidence>
<dbReference type="EC" id="2.5.1.15" evidence="4"/>
<evidence type="ECO:0000256" key="1">
    <source>
        <dbReference type="ARBA" id="ARBA00000012"/>
    </source>
</evidence>
<dbReference type="Pfam" id="PF00809">
    <property type="entry name" value="Pterin_bind"/>
    <property type="match status" value="1"/>
</dbReference>
<dbReference type="InterPro" id="IPR045031">
    <property type="entry name" value="DHP_synth-like"/>
</dbReference>
<dbReference type="STRING" id="32024.GCA_000788295_00885"/>
<dbReference type="SUPFAM" id="SSF51717">
    <property type="entry name" value="Dihydropteroate synthetase-like"/>
    <property type="match status" value="1"/>
</dbReference>
<protein>
    <recommendedName>
        <fullName evidence="4">dihydropteroate synthase</fullName>
        <ecNumber evidence="4">2.5.1.15</ecNumber>
    </recommendedName>
</protein>
<dbReference type="Proteomes" id="UP000254920">
    <property type="component" value="Unassembled WGS sequence"/>
</dbReference>
<keyword evidence="6" id="KW-0479">Metal-binding</keyword>
<dbReference type="RefSeq" id="WP_089182107.1">
    <property type="nucleotide sequence ID" value="NZ_CP043427.1"/>
</dbReference>
<gene>
    <name evidence="10" type="primary">folP</name>
    <name evidence="10" type="ORF">NCTC12475_01588</name>
</gene>
<reference evidence="10 11" key="1">
    <citation type="submission" date="2018-06" db="EMBL/GenBank/DDBJ databases">
        <authorList>
            <consortium name="Pathogen Informatics"/>
            <person name="Doyle S."/>
        </authorList>
    </citation>
    <scope>NUCLEOTIDE SEQUENCE [LARGE SCALE GENOMIC DNA]</scope>
    <source>
        <strain evidence="10 11">NCTC12475</strain>
    </source>
</reference>
<evidence type="ECO:0000259" key="9">
    <source>
        <dbReference type="PROSITE" id="PS50972"/>
    </source>
</evidence>
<dbReference type="PANTHER" id="PTHR20941">
    <property type="entry name" value="FOLATE SYNTHESIS PROTEINS"/>
    <property type="match status" value="1"/>
</dbReference>
<evidence type="ECO:0000313" key="11">
    <source>
        <dbReference type="Proteomes" id="UP000254920"/>
    </source>
</evidence>
<dbReference type="PANTHER" id="PTHR20941:SF1">
    <property type="entry name" value="FOLIC ACID SYNTHESIS PROTEIN FOL1"/>
    <property type="match status" value="1"/>
</dbReference>
<dbReference type="GO" id="GO:0005829">
    <property type="term" value="C:cytosol"/>
    <property type="evidence" value="ECO:0007669"/>
    <property type="project" value="TreeGrafter"/>
</dbReference>
<keyword evidence="8" id="KW-0289">Folate biosynthesis</keyword>
<evidence type="ECO:0000313" key="10">
    <source>
        <dbReference type="EMBL" id="SUX11368.1"/>
    </source>
</evidence>
<keyword evidence="7" id="KW-0460">Magnesium</keyword>
<evidence type="ECO:0000256" key="7">
    <source>
        <dbReference type="ARBA" id="ARBA00022842"/>
    </source>
</evidence>